<feature type="compositionally biased region" description="Low complexity" evidence="4">
    <location>
        <begin position="881"/>
        <end position="896"/>
    </location>
</feature>
<evidence type="ECO:0000259" key="7">
    <source>
        <dbReference type="PROSITE" id="PS50184"/>
    </source>
</evidence>
<dbReference type="Pfam" id="PF19035">
    <property type="entry name" value="TSP1_CCN"/>
    <property type="match status" value="1"/>
</dbReference>
<evidence type="ECO:0000256" key="1">
    <source>
        <dbReference type="ARBA" id="ARBA00022729"/>
    </source>
</evidence>
<dbReference type="SMART" id="SM00209">
    <property type="entry name" value="TSP1"/>
    <property type="match status" value="1"/>
</dbReference>
<evidence type="ECO:0000256" key="3">
    <source>
        <dbReference type="PROSITE-ProRule" id="PRU00039"/>
    </source>
</evidence>
<dbReference type="InterPro" id="IPR001007">
    <property type="entry name" value="VWF_dom"/>
</dbReference>
<feature type="domain" description="VWFC" evidence="7">
    <location>
        <begin position="40"/>
        <end position="109"/>
    </location>
</feature>
<keyword evidence="2" id="KW-1015">Disulfide bond</keyword>
<accession>W8BG65</accession>
<name>W8BG65_CERCA</name>
<evidence type="ECO:0000256" key="4">
    <source>
        <dbReference type="SAM" id="MobiDB-lite"/>
    </source>
</evidence>
<sequence>MLILLPLLGVLFNGLTTAHVEANLSLEFKATKLLRQHNPANCTVGNTTYAHGQTFKLDCKTQCVCENGRHACSSLCPKEQLPAPEDTISCRSPRLVEVPGHCCKMWLCENPTADVYATCHNASTSPWTPCSQPCGLGISTRFTSTNAGCRQLSSLRLCENRKCDHDNKNNSNNSQYNRNYLLQPQEAQPVAENAISLQQLQQHQQQHQQQLQKQKQQLISHNVANNLVVSEPKDIKDITNYPALFHAKEHEEHRIRKGHECRSLQRLGPARIRLGACISRKLYRPKLCGRCHQQSGKCCKPSLSTTIQVELLCPLNADDPITYAEQQTQQQQPQQQPEGPAAATHQLWDTVSLEPIDQEFLQSHQIQIENKFIAVEWILKCECSKHENCNNQHGYATKATTTKTTTMDNNTKQSNNGSDVSHNSGQQQNTDIISTSNNNSHNNNNINDSISNGKSTVSSWRTSAITVVDHKNNKNAATNIIGATTRSNNGDNAYDNNSNNKYSNNNNSNNNNNNTTTTNIGGIRVASNLHKLPPPTSMDVADAAGGIGGSLGIGTLASSVAANLLPPPAAVVTAPSSMAASVVPSSGASSLLTAGLKQIPQFDDPVEQSLASLEQPLLSAVSGKSVADNFLMNAHLLQQQHQQQLTHGNHGQNVAAQQAFGALQQTHPHQQQQGSAQHAHAGNHHHMDLMSDLLSKNAVDNVAGMNGNHFPLMQLGINEGLNNRISTMAAAVAAQQLQQAMAHQQQQHHQQQQQHVHNNGYNSAADRALDSLALAGLGMPHGGAGGAGSIFDQLNPMSSGSEFLAMVMTSSAAGMAGNLSLSSGKKDAANALSLADHQQLLQSQPHPPLQQQQLQQANKILITPKPIESMMPSPPEKKQHSQQQPQQVAPPQQSPSDLKIPTSAAMGGANALSSNQANFAQAFKSAHEQNLKNASSWSSLASASSPQNTPTSNKPKPAMDSFQQ</sequence>
<feature type="compositionally biased region" description="Low complexity" evidence="4">
    <location>
        <begin position="429"/>
        <end position="452"/>
    </location>
</feature>
<dbReference type="PROSITE" id="PS50184">
    <property type="entry name" value="VWFC_2"/>
    <property type="match status" value="1"/>
</dbReference>
<dbReference type="GO" id="GO:0007155">
    <property type="term" value="P:cell adhesion"/>
    <property type="evidence" value="ECO:0007669"/>
    <property type="project" value="TreeGrafter"/>
</dbReference>
<dbReference type="OrthoDB" id="21449at2759"/>
<feature type="compositionally biased region" description="Low complexity" evidence="4">
    <location>
        <begin position="663"/>
        <end position="680"/>
    </location>
</feature>
<protein>
    <submittedName>
        <fullName evidence="8">Connective tissue growth factor</fullName>
    </submittedName>
</protein>
<feature type="region of interest" description="Disordered" evidence="4">
    <location>
        <begin position="866"/>
        <end position="909"/>
    </location>
</feature>
<proteinExistence type="evidence at transcript level"/>
<dbReference type="PROSITE" id="PS50092">
    <property type="entry name" value="TSP1"/>
    <property type="match status" value="1"/>
</dbReference>
<dbReference type="GO" id="GO:0007165">
    <property type="term" value="P:signal transduction"/>
    <property type="evidence" value="ECO:0007669"/>
    <property type="project" value="InterPro"/>
</dbReference>
<evidence type="ECO:0000256" key="5">
    <source>
        <dbReference type="SAM" id="SignalP"/>
    </source>
</evidence>
<dbReference type="GO" id="GO:0008201">
    <property type="term" value="F:heparin binding"/>
    <property type="evidence" value="ECO:0007669"/>
    <property type="project" value="TreeGrafter"/>
</dbReference>
<dbReference type="SMART" id="SM00214">
    <property type="entry name" value="VWC"/>
    <property type="match status" value="1"/>
</dbReference>
<feature type="region of interest" description="Disordered" evidence="4">
    <location>
        <begin position="663"/>
        <end position="682"/>
    </location>
</feature>
<dbReference type="PANTHER" id="PTHR11348">
    <property type="entry name" value="CONNECTIVE TISSUE GROWTH FACTOR-RELATED"/>
    <property type="match status" value="1"/>
</dbReference>
<feature type="non-terminal residue" evidence="8">
    <location>
        <position position="964"/>
    </location>
</feature>
<dbReference type="InterPro" id="IPR050941">
    <property type="entry name" value="CCN"/>
</dbReference>
<dbReference type="EMBL" id="GAMC01014272">
    <property type="protein sequence ID" value="JAB92283.1"/>
    <property type="molecule type" value="mRNA"/>
</dbReference>
<feature type="compositionally biased region" description="Low complexity" evidence="4">
    <location>
        <begin position="934"/>
        <end position="945"/>
    </location>
</feature>
<dbReference type="InterPro" id="IPR006207">
    <property type="entry name" value="Cys_knot_C"/>
</dbReference>
<gene>
    <name evidence="8" type="primary">CTGF</name>
</gene>
<organism evidence="8">
    <name type="scientific">Ceratitis capitata</name>
    <name type="common">Mediterranean fruit fly</name>
    <name type="synonym">Tephritis capitata</name>
    <dbReference type="NCBI Taxonomy" id="7213"/>
    <lineage>
        <taxon>Eukaryota</taxon>
        <taxon>Metazoa</taxon>
        <taxon>Ecdysozoa</taxon>
        <taxon>Arthropoda</taxon>
        <taxon>Hexapoda</taxon>
        <taxon>Insecta</taxon>
        <taxon>Pterygota</taxon>
        <taxon>Neoptera</taxon>
        <taxon>Endopterygota</taxon>
        <taxon>Diptera</taxon>
        <taxon>Brachycera</taxon>
        <taxon>Muscomorpha</taxon>
        <taxon>Tephritoidea</taxon>
        <taxon>Tephritidae</taxon>
        <taxon>Ceratitis</taxon>
        <taxon>Ceratitis</taxon>
    </lineage>
</organism>
<feature type="signal peptide" evidence="5">
    <location>
        <begin position="1"/>
        <end position="18"/>
    </location>
</feature>
<feature type="chain" id="PRO_5007737146" evidence="5">
    <location>
        <begin position="19"/>
        <end position="964"/>
    </location>
</feature>
<feature type="region of interest" description="Disordered" evidence="4">
    <location>
        <begin position="924"/>
        <end position="964"/>
    </location>
</feature>
<dbReference type="GO" id="GO:0005178">
    <property type="term" value="F:integrin binding"/>
    <property type="evidence" value="ECO:0007669"/>
    <property type="project" value="TreeGrafter"/>
</dbReference>
<dbReference type="GO" id="GO:0045597">
    <property type="term" value="P:positive regulation of cell differentiation"/>
    <property type="evidence" value="ECO:0007669"/>
    <property type="project" value="TreeGrafter"/>
</dbReference>
<keyword evidence="1 5" id="KW-0732">Signal</keyword>
<dbReference type="AlphaFoldDB" id="W8BG65"/>
<feature type="compositionally biased region" description="Polar residues" evidence="4">
    <location>
        <begin position="407"/>
        <end position="428"/>
    </location>
</feature>
<dbReference type="GO" id="GO:0031012">
    <property type="term" value="C:extracellular matrix"/>
    <property type="evidence" value="ECO:0007669"/>
    <property type="project" value="TreeGrafter"/>
</dbReference>
<dbReference type="PANTHER" id="PTHR11348:SF17">
    <property type="entry name" value="CCN"/>
    <property type="match status" value="1"/>
</dbReference>
<reference evidence="8" key="1">
    <citation type="submission" date="2013-07" db="EMBL/GenBank/DDBJ databases">
        <authorList>
            <person name="Geib S."/>
        </authorList>
    </citation>
    <scope>NUCLEOTIDE SEQUENCE</scope>
</reference>
<dbReference type="InterPro" id="IPR000884">
    <property type="entry name" value="TSP1_rpt"/>
</dbReference>
<comment type="caution">
    <text evidence="3">Lacks conserved residue(s) required for the propagation of feature annotation.</text>
</comment>
<dbReference type="EMBL" id="GAMC01014274">
    <property type="protein sequence ID" value="JAB92281.1"/>
    <property type="molecule type" value="mRNA"/>
</dbReference>
<feature type="region of interest" description="Disordered" evidence="4">
    <location>
        <begin position="404"/>
        <end position="456"/>
    </location>
</feature>
<feature type="compositionally biased region" description="Low complexity" evidence="4">
    <location>
        <begin position="487"/>
        <end position="516"/>
    </location>
</feature>
<evidence type="ECO:0000313" key="8">
    <source>
        <dbReference type="EMBL" id="JAB92281.1"/>
    </source>
</evidence>
<feature type="domain" description="CTCK" evidence="6">
    <location>
        <begin position="261"/>
        <end position="314"/>
    </location>
</feature>
<dbReference type="GO" id="GO:0005615">
    <property type="term" value="C:extracellular space"/>
    <property type="evidence" value="ECO:0007669"/>
    <property type="project" value="TreeGrafter"/>
</dbReference>
<dbReference type="SUPFAM" id="SSF57603">
    <property type="entry name" value="FnI-like domain"/>
    <property type="match status" value="1"/>
</dbReference>
<feature type="region of interest" description="Disordered" evidence="4">
    <location>
        <begin position="479"/>
        <end position="516"/>
    </location>
</feature>
<evidence type="ECO:0000259" key="6">
    <source>
        <dbReference type="PROSITE" id="PS01225"/>
    </source>
</evidence>
<dbReference type="PROSITE" id="PS01225">
    <property type="entry name" value="CTCK_2"/>
    <property type="match status" value="1"/>
</dbReference>
<reference evidence="8" key="2">
    <citation type="journal article" date="2014" name="BMC Genomics">
        <title>A genomic perspective to assessing quality of mass-reared SIT flies used in Mediterranean fruit fly (Ceratitis capitata) eradication in California.</title>
        <authorList>
            <person name="Calla B."/>
            <person name="Hall B."/>
            <person name="Hou S."/>
            <person name="Geib S.M."/>
        </authorList>
    </citation>
    <scope>NUCLEOTIDE SEQUENCE</scope>
</reference>
<dbReference type="InterPro" id="IPR043973">
    <property type="entry name" value="TSP1_CCN"/>
</dbReference>
<evidence type="ECO:0000256" key="2">
    <source>
        <dbReference type="ARBA" id="ARBA00023157"/>
    </source>
</evidence>